<feature type="domain" description="PLD phosphodiesterase" evidence="1">
    <location>
        <begin position="197"/>
        <end position="224"/>
    </location>
</feature>
<name>A0A5C5Z0F0_9BACT</name>
<reference evidence="2 3" key="1">
    <citation type="submission" date="2019-02" db="EMBL/GenBank/DDBJ databases">
        <title>Deep-cultivation of Planctomycetes and their phenomic and genomic characterization uncovers novel biology.</title>
        <authorList>
            <person name="Wiegand S."/>
            <person name="Jogler M."/>
            <person name="Boedeker C."/>
            <person name="Pinto D."/>
            <person name="Vollmers J."/>
            <person name="Rivas-Marin E."/>
            <person name="Kohn T."/>
            <person name="Peeters S.H."/>
            <person name="Heuer A."/>
            <person name="Rast P."/>
            <person name="Oberbeckmann S."/>
            <person name="Bunk B."/>
            <person name="Jeske O."/>
            <person name="Meyerdierks A."/>
            <person name="Storesund J.E."/>
            <person name="Kallscheuer N."/>
            <person name="Luecker S."/>
            <person name="Lage O.M."/>
            <person name="Pohl T."/>
            <person name="Merkel B.J."/>
            <person name="Hornburger P."/>
            <person name="Mueller R.-W."/>
            <person name="Bruemmer F."/>
            <person name="Labrenz M."/>
            <person name="Spormann A.M."/>
            <person name="Op Den Camp H."/>
            <person name="Overmann J."/>
            <person name="Amann R."/>
            <person name="Jetten M.S.M."/>
            <person name="Mascher T."/>
            <person name="Medema M.H."/>
            <person name="Devos D.P."/>
            <person name="Kaster A.-K."/>
            <person name="Ovreas L."/>
            <person name="Rohde M."/>
            <person name="Galperin M.Y."/>
            <person name="Jogler C."/>
        </authorList>
    </citation>
    <scope>NUCLEOTIDE SEQUENCE [LARGE SCALE GENOMIC DNA]</scope>
    <source>
        <strain evidence="2 3">CA13</strain>
    </source>
</reference>
<dbReference type="Gene3D" id="3.30.870.10">
    <property type="entry name" value="Endonuclease Chain A"/>
    <property type="match status" value="1"/>
</dbReference>
<dbReference type="Pfam" id="PF13091">
    <property type="entry name" value="PLDc_2"/>
    <property type="match status" value="1"/>
</dbReference>
<sequence length="265" mass="29852">MNFCFTKLSTRDLESLAAALRSGRLPAPFNPTMVRQYVSTAQAEETVAALSGLHEEGFSPPQIARLIEASHAERSARMRPDEIIDLVTSGPDAPGATNRDTGVVVSQLFSKARQSVLVAGYAVYQGDRVFSALADRMRANESLDVKFYLDIRRRDKDTTESSILVWRFMQRLLNEQWPEDCRLPEVYYDPRSLHLNKRSSLHAKCIVVDKEIAFVSSANFTNAGQERNIEVGTLLRTPIIARQLASHFEKLRERGFLLRADPPRS</sequence>
<dbReference type="NCBIfam" id="NF038319">
    <property type="entry name" value="DISARM_DrmC_I"/>
    <property type="match status" value="1"/>
</dbReference>
<dbReference type="PROSITE" id="PS50035">
    <property type="entry name" value="PLD"/>
    <property type="match status" value="1"/>
</dbReference>
<evidence type="ECO:0000313" key="3">
    <source>
        <dbReference type="Proteomes" id="UP000315010"/>
    </source>
</evidence>
<gene>
    <name evidence="2" type="ORF">CA13_19050</name>
</gene>
<organism evidence="2 3">
    <name type="scientific">Novipirellula herctigrandis</name>
    <dbReference type="NCBI Taxonomy" id="2527986"/>
    <lineage>
        <taxon>Bacteria</taxon>
        <taxon>Pseudomonadati</taxon>
        <taxon>Planctomycetota</taxon>
        <taxon>Planctomycetia</taxon>
        <taxon>Pirellulales</taxon>
        <taxon>Pirellulaceae</taxon>
        <taxon>Novipirellula</taxon>
    </lineage>
</organism>
<dbReference type="GO" id="GO:0032049">
    <property type="term" value="P:cardiolipin biosynthetic process"/>
    <property type="evidence" value="ECO:0007669"/>
    <property type="project" value="UniProtKB-ARBA"/>
</dbReference>
<dbReference type="Proteomes" id="UP000315010">
    <property type="component" value="Unassembled WGS sequence"/>
</dbReference>
<dbReference type="InterPro" id="IPR025202">
    <property type="entry name" value="PLD-like_dom"/>
</dbReference>
<comment type="caution">
    <text evidence="2">The sequence shown here is derived from an EMBL/GenBank/DDBJ whole genome shotgun (WGS) entry which is preliminary data.</text>
</comment>
<dbReference type="GO" id="GO:0030572">
    <property type="term" value="F:phosphatidyltransferase activity"/>
    <property type="evidence" value="ECO:0007669"/>
    <property type="project" value="UniProtKB-ARBA"/>
</dbReference>
<dbReference type="InterPro" id="IPR001736">
    <property type="entry name" value="PLipase_D/transphosphatidylase"/>
</dbReference>
<protein>
    <submittedName>
        <fullName evidence="2">Phospholipase D Active site motif protein</fullName>
    </submittedName>
</protein>
<dbReference type="SMART" id="SM00155">
    <property type="entry name" value="PLDc"/>
    <property type="match status" value="1"/>
</dbReference>
<dbReference type="EMBL" id="SJPJ01000001">
    <property type="protein sequence ID" value="TWT80486.1"/>
    <property type="molecule type" value="Genomic_DNA"/>
</dbReference>
<evidence type="ECO:0000313" key="2">
    <source>
        <dbReference type="EMBL" id="TWT80486.1"/>
    </source>
</evidence>
<dbReference type="RefSeq" id="WP_146395543.1">
    <property type="nucleotide sequence ID" value="NZ_SJPJ01000001.1"/>
</dbReference>
<dbReference type="OrthoDB" id="278324at2"/>
<proteinExistence type="predicted"/>
<dbReference type="PANTHER" id="PTHR21248">
    <property type="entry name" value="CARDIOLIPIN SYNTHASE"/>
    <property type="match status" value="1"/>
</dbReference>
<dbReference type="InterPro" id="IPR047955">
    <property type="entry name" value="DrmC-like"/>
</dbReference>
<accession>A0A5C5Z0F0</accession>
<keyword evidence="3" id="KW-1185">Reference proteome</keyword>
<dbReference type="SUPFAM" id="SSF56024">
    <property type="entry name" value="Phospholipase D/nuclease"/>
    <property type="match status" value="1"/>
</dbReference>
<evidence type="ECO:0000259" key="1">
    <source>
        <dbReference type="PROSITE" id="PS50035"/>
    </source>
</evidence>
<dbReference type="AlphaFoldDB" id="A0A5C5Z0F0"/>
<dbReference type="PANTHER" id="PTHR21248:SF22">
    <property type="entry name" value="PHOSPHOLIPASE D"/>
    <property type="match status" value="1"/>
</dbReference>